<name>A0AAD6G615_9EURO</name>
<dbReference type="SUPFAM" id="SSF50129">
    <property type="entry name" value="GroES-like"/>
    <property type="match status" value="1"/>
</dbReference>
<dbReference type="GeneID" id="81594905"/>
<evidence type="ECO:0000256" key="2">
    <source>
        <dbReference type="ARBA" id="ARBA00023002"/>
    </source>
</evidence>
<accession>A0AAD6G615</accession>
<reference evidence="4" key="2">
    <citation type="journal article" date="2023" name="IMA Fungus">
        <title>Comparative genomic study of the Penicillium genus elucidates a diverse pangenome and 15 lateral gene transfer events.</title>
        <authorList>
            <person name="Petersen C."/>
            <person name="Sorensen T."/>
            <person name="Nielsen M.R."/>
            <person name="Sondergaard T.E."/>
            <person name="Sorensen J.L."/>
            <person name="Fitzpatrick D.A."/>
            <person name="Frisvad J.C."/>
            <person name="Nielsen K.L."/>
        </authorList>
    </citation>
    <scope>NUCLEOTIDE SEQUENCE</scope>
    <source>
        <strain evidence="4">IBT 16125</strain>
    </source>
</reference>
<dbReference type="Gene3D" id="3.90.180.10">
    <property type="entry name" value="Medium-chain alcohol dehydrogenases, catalytic domain"/>
    <property type="match status" value="1"/>
</dbReference>
<dbReference type="PANTHER" id="PTHR45348">
    <property type="entry name" value="HYPOTHETICAL OXIDOREDUCTASE (EUROFUNG)"/>
    <property type="match status" value="1"/>
</dbReference>
<evidence type="ECO:0000313" key="4">
    <source>
        <dbReference type="EMBL" id="KAJ5459727.1"/>
    </source>
</evidence>
<dbReference type="Pfam" id="PF08240">
    <property type="entry name" value="ADH_N"/>
    <property type="match status" value="1"/>
</dbReference>
<dbReference type="SUPFAM" id="SSF51735">
    <property type="entry name" value="NAD(P)-binding Rossmann-fold domains"/>
    <property type="match status" value="1"/>
</dbReference>
<comment type="similarity">
    <text evidence="1">Belongs to the zinc-containing alcohol dehydrogenase family.</text>
</comment>
<proteinExistence type="inferred from homology"/>
<sequence>MENKALWLKGPGEDPFVDAAPCPEPGEDELLIETKAVAVQPGEWKLQAGIIPIPLSYPTIIGLSSSGIVVKVGPGVTRFQPGDRVASNSAGVLFNDHRFGAYQKYSLVPQQLTSKIGNTPFEDAAAISTAYGPISALFIHLGLERNFQKPRNTVQRVLIWGVSSSFGALSAQIANLAGYIVVGVANGRHAELASSIGVTSFLDRTSPSVVEQAVSLGPFQAVLAAADSAEDQMKIGRVLSAQGGGSFLSTMGVRPGVELPEGVTGFFHQFLDDYLNPAHHEFTEWAWWTFLESVFAHGSLKSVPLEIKGGLSAVPKAWDLLRHNAVSGKRLIILPQLD</sequence>
<dbReference type="InterPro" id="IPR020843">
    <property type="entry name" value="ER"/>
</dbReference>
<evidence type="ECO:0000256" key="1">
    <source>
        <dbReference type="ARBA" id="ARBA00008072"/>
    </source>
</evidence>
<dbReference type="InterPro" id="IPR047122">
    <property type="entry name" value="Trans-enoyl_RdTase-like"/>
</dbReference>
<evidence type="ECO:0000313" key="5">
    <source>
        <dbReference type="Proteomes" id="UP001213681"/>
    </source>
</evidence>
<keyword evidence="2" id="KW-0560">Oxidoreductase</keyword>
<protein>
    <submittedName>
        <fullName evidence="4">Chaperonin 10-like protein</fullName>
    </submittedName>
</protein>
<keyword evidence="5" id="KW-1185">Reference proteome</keyword>
<dbReference type="RefSeq" id="XP_056768769.1">
    <property type="nucleotide sequence ID" value="XM_056904662.1"/>
</dbReference>
<dbReference type="Proteomes" id="UP001213681">
    <property type="component" value="Unassembled WGS sequence"/>
</dbReference>
<organism evidence="4 5">
    <name type="scientific">Penicillium daleae</name>
    <dbReference type="NCBI Taxonomy" id="63821"/>
    <lineage>
        <taxon>Eukaryota</taxon>
        <taxon>Fungi</taxon>
        <taxon>Dikarya</taxon>
        <taxon>Ascomycota</taxon>
        <taxon>Pezizomycotina</taxon>
        <taxon>Eurotiomycetes</taxon>
        <taxon>Eurotiomycetidae</taxon>
        <taxon>Eurotiales</taxon>
        <taxon>Aspergillaceae</taxon>
        <taxon>Penicillium</taxon>
    </lineage>
</organism>
<gene>
    <name evidence="4" type="ORF">N7458_001279</name>
</gene>
<dbReference type="PANTHER" id="PTHR45348:SF2">
    <property type="entry name" value="ZINC-TYPE ALCOHOL DEHYDROGENASE-LIKE PROTEIN C2E1P3.01"/>
    <property type="match status" value="1"/>
</dbReference>
<dbReference type="SMART" id="SM00829">
    <property type="entry name" value="PKS_ER"/>
    <property type="match status" value="1"/>
</dbReference>
<dbReference type="AlphaFoldDB" id="A0AAD6G615"/>
<dbReference type="Gene3D" id="3.40.50.720">
    <property type="entry name" value="NAD(P)-binding Rossmann-like Domain"/>
    <property type="match status" value="1"/>
</dbReference>
<comment type="caution">
    <text evidence="4">The sequence shown here is derived from an EMBL/GenBank/DDBJ whole genome shotgun (WGS) entry which is preliminary data.</text>
</comment>
<reference evidence="4" key="1">
    <citation type="submission" date="2022-12" db="EMBL/GenBank/DDBJ databases">
        <authorList>
            <person name="Petersen C."/>
        </authorList>
    </citation>
    <scope>NUCLEOTIDE SEQUENCE</scope>
    <source>
        <strain evidence="4">IBT 16125</strain>
    </source>
</reference>
<evidence type="ECO:0000259" key="3">
    <source>
        <dbReference type="SMART" id="SM00829"/>
    </source>
</evidence>
<dbReference type="CDD" id="cd08249">
    <property type="entry name" value="enoyl_reductase_like"/>
    <property type="match status" value="1"/>
</dbReference>
<dbReference type="InterPro" id="IPR013154">
    <property type="entry name" value="ADH-like_N"/>
</dbReference>
<dbReference type="InterPro" id="IPR036291">
    <property type="entry name" value="NAD(P)-bd_dom_sf"/>
</dbReference>
<feature type="domain" description="Enoyl reductase (ER)" evidence="3">
    <location>
        <begin position="10"/>
        <end position="332"/>
    </location>
</feature>
<dbReference type="GO" id="GO:0016651">
    <property type="term" value="F:oxidoreductase activity, acting on NAD(P)H"/>
    <property type="evidence" value="ECO:0007669"/>
    <property type="project" value="InterPro"/>
</dbReference>
<dbReference type="InterPro" id="IPR011032">
    <property type="entry name" value="GroES-like_sf"/>
</dbReference>
<dbReference type="EMBL" id="JAPVEA010000002">
    <property type="protein sequence ID" value="KAJ5459727.1"/>
    <property type="molecule type" value="Genomic_DNA"/>
</dbReference>